<dbReference type="InterPro" id="IPR050832">
    <property type="entry name" value="Bact_Acetyltransf"/>
</dbReference>
<gene>
    <name evidence="4" type="ORF">DZC73_00375</name>
</gene>
<dbReference type="SUPFAM" id="SSF55729">
    <property type="entry name" value="Acyl-CoA N-acyltransferases (Nat)"/>
    <property type="match status" value="1"/>
</dbReference>
<dbReference type="GO" id="GO:0016747">
    <property type="term" value="F:acyltransferase activity, transferring groups other than amino-acyl groups"/>
    <property type="evidence" value="ECO:0007669"/>
    <property type="project" value="InterPro"/>
</dbReference>
<dbReference type="InterPro" id="IPR016181">
    <property type="entry name" value="Acyl_CoA_acyltransferase"/>
</dbReference>
<dbReference type="RefSeq" id="WP_124538225.1">
    <property type="nucleotide sequence ID" value="NZ_QUSW01000001.1"/>
</dbReference>
<dbReference type="Gene3D" id="3.40.630.30">
    <property type="match status" value="1"/>
</dbReference>
<keyword evidence="5" id="KW-1185">Reference proteome</keyword>
<proteinExistence type="predicted"/>
<feature type="domain" description="N-acetyltransferase" evidence="3">
    <location>
        <begin position="3"/>
        <end position="167"/>
    </location>
</feature>
<keyword evidence="1 4" id="KW-0808">Transferase</keyword>
<evidence type="ECO:0000313" key="5">
    <source>
        <dbReference type="Proteomes" id="UP000267464"/>
    </source>
</evidence>
<dbReference type="EMBL" id="QUSW01000001">
    <property type="protein sequence ID" value="RQP25572.1"/>
    <property type="molecule type" value="Genomic_DNA"/>
</dbReference>
<dbReference type="Pfam" id="PF00583">
    <property type="entry name" value="Acetyltransf_1"/>
    <property type="match status" value="1"/>
</dbReference>
<dbReference type="Proteomes" id="UP000267464">
    <property type="component" value="Unassembled WGS sequence"/>
</dbReference>
<dbReference type="OrthoDB" id="336415at2"/>
<organism evidence="4 5">
    <name type="scientific">Piscinibacter terrae</name>
    <dbReference type="NCBI Taxonomy" id="2496871"/>
    <lineage>
        <taxon>Bacteria</taxon>
        <taxon>Pseudomonadati</taxon>
        <taxon>Pseudomonadota</taxon>
        <taxon>Betaproteobacteria</taxon>
        <taxon>Burkholderiales</taxon>
        <taxon>Sphaerotilaceae</taxon>
        <taxon>Piscinibacter</taxon>
    </lineage>
</organism>
<reference evidence="4 5" key="1">
    <citation type="submission" date="2018-08" db="EMBL/GenBank/DDBJ databases">
        <authorList>
            <person name="Khan S.A."/>
            <person name="Jeon C.O."/>
            <person name="Chun B.H."/>
            <person name="Jeong S.E."/>
        </authorList>
    </citation>
    <scope>NUCLEOTIDE SEQUENCE [LARGE SCALE GENOMIC DNA]</scope>
    <source>
        <strain evidence="4 5">S-16</strain>
    </source>
</reference>
<comment type="caution">
    <text evidence="4">The sequence shown here is derived from an EMBL/GenBank/DDBJ whole genome shotgun (WGS) entry which is preliminary data.</text>
</comment>
<evidence type="ECO:0000259" key="3">
    <source>
        <dbReference type="PROSITE" id="PS51186"/>
    </source>
</evidence>
<dbReference type="InterPro" id="IPR000182">
    <property type="entry name" value="GNAT_dom"/>
</dbReference>
<protein>
    <submittedName>
        <fullName evidence="4">GNAT family N-acetyltransferase</fullName>
    </submittedName>
</protein>
<evidence type="ECO:0000256" key="1">
    <source>
        <dbReference type="ARBA" id="ARBA00022679"/>
    </source>
</evidence>
<dbReference type="PROSITE" id="PS51186">
    <property type="entry name" value="GNAT"/>
    <property type="match status" value="1"/>
</dbReference>
<evidence type="ECO:0000256" key="2">
    <source>
        <dbReference type="ARBA" id="ARBA00023315"/>
    </source>
</evidence>
<reference evidence="4 5" key="2">
    <citation type="submission" date="2018-12" db="EMBL/GenBank/DDBJ databases">
        <title>Rhizobacter gummiphilus sp. nov., a rubber-degrading bacterium isolated from the soil of a botanical garden in Japan.</title>
        <authorList>
            <person name="Shunsuke S.S."/>
        </authorList>
    </citation>
    <scope>NUCLEOTIDE SEQUENCE [LARGE SCALE GENOMIC DNA]</scope>
    <source>
        <strain evidence="4 5">S-16</strain>
    </source>
</reference>
<dbReference type="AlphaFoldDB" id="A0A3N7J3X6"/>
<accession>A0A3N7J3X6</accession>
<keyword evidence="2" id="KW-0012">Acyltransferase</keyword>
<dbReference type="PANTHER" id="PTHR43877">
    <property type="entry name" value="AMINOALKYLPHOSPHONATE N-ACETYLTRANSFERASE-RELATED-RELATED"/>
    <property type="match status" value="1"/>
</dbReference>
<name>A0A3N7J3X6_9BURK</name>
<dbReference type="CDD" id="cd04301">
    <property type="entry name" value="NAT_SF"/>
    <property type="match status" value="1"/>
</dbReference>
<sequence>MSIAIRRATPKDAAAYARLMSHPDIFPNLMQLPYNDEEHWRARLTETCAPGKTDLPLVAELHGDVVGNAGLHPAGPALRRRHVMTLGICVAAESQGRGVGSALMGAMLDFADNWAGALRIELTVYSDNDRAIALYRKFGFEIEGTFKGYVMRNGQFADAYAMARFHPHPPRIHA</sequence>
<evidence type="ECO:0000313" key="4">
    <source>
        <dbReference type="EMBL" id="RQP25572.1"/>
    </source>
</evidence>